<dbReference type="PROSITE" id="PS51313">
    <property type="entry name" value="VPS28_N"/>
    <property type="match status" value="1"/>
</dbReference>
<evidence type="ECO:0000259" key="8">
    <source>
        <dbReference type="PROSITE" id="PS51313"/>
    </source>
</evidence>
<dbReference type="InterPro" id="IPR037202">
    <property type="entry name" value="ESCRT_assembly_dom"/>
</dbReference>
<evidence type="ECO:0000313" key="10">
    <source>
        <dbReference type="Proteomes" id="UP001141327"/>
    </source>
</evidence>
<evidence type="ECO:0000313" key="9">
    <source>
        <dbReference type="EMBL" id="KAJ4456173.1"/>
    </source>
</evidence>
<name>A0ABQ8UBK6_9EUKA</name>
<evidence type="ECO:0000256" key="5">
    <source>
        <dbReference type="PIRNR" id="PIRNR017535"/>
    </source>
</evidence>
<dbReference type="Gene3D" id="1.20.120.1130">
    <property type="match status" value="1"/>
</dbReference>
<evidence type="ECO:0000256" key="6">
    <source>
        <dbReference type="PROSITE-ProRule" id="PRU00642"/>
    </source>
</evidence>
<dbReference type="EMBL" id="JAPMOS010000079">
    <property type="protein sequence ID" value="KAJ4456173.1"/>
    <property type="molecule type" value="Genomic_DNA"/>
</dbReference>
<comment type="subcellular location">
    <subcellularLocation>
        <location evidence="1">Endosome</location>
    </subcellularLocation>
</comment>
<feature type="domain" description="VPS28 N-terminal" evidence="8">
    <location>
        <begin position="1"/>
        <end position="106"/>
    </location>
</feature>
<evidence type="ECO:0000256" key="3">
    <source>
        <dbReference type="ARBA" id="ARBA00022753"/>
    </source>
</evidence>
<gene>
    <name evidence="9" type="ORF">PAPYR_8704</name>
</gene>
<evidence type="ECO:0000256" key="4">
    <source>
        <dbReference type="ARBA" id="ARBA00022927"/>
    </source>
</evidence>
<accession>A0ABQ8UBK6</accession>
<keyword evidence="4 5" id="KW-0653">Protein transport</keyword>
<evidence type="ECO:0000256" key="2">
    <source>
        <dbReference type="ARBA" id="ARBA00022448"/>
    </source>
</evidence>
<feature type="domain" description="VPS28 C-terminal" evidence="7">
    <location>
        <begin position="115"/>
        <end position="210"/>
    </location>
</feature>
<dbReference type="InterPro" id="IPR017898">
    <property type="entry name" value="VPS28_N"/>
</dbReference>
<proteinExistence type="inferred from homology"/>
<evidence type="ECO:0000256" key="1">
    <source>
        <dbReference type="ARBA" id="ARBA00004177"/>
    </source>
</evidence>
<dbReference type="Gene3D" id="1.20.1440.200">
    <property type="match status" value="1"/>
</dbReference>
<dbReference type="PANTHER" id="PTHR12937">
    <property type="entry name" value="VACUOLAR PROTEIN SORTING 28, ISOFORM 2 VPS28"/>
    <property type="match status" value="1"/>
</dbReference>
<protein>
    <recommendedName>
        <fullName evidence="5">Vacuolar protein sorting-associated protein 28 homolog</fullName>
    </recommendedName>
</protein>
<reference evidence="9" key="1">
    <citation type="journal article" date="2022" name="bioRxiv">
        <title>Genomics of Preaxostyla Flagellates Illuminates Evolutionary Transitions and the Path Towards Mitochondrial Loss.</title>
        <authorList>
            <person name="Novak L.V.F."/>
            <person name="Treitli S.C."/>
            <person name="Pyrih J."/>
            <person name="Halakuc P."/>
            <person name="Pipaliya S.V."/>
            <person name="Vacek V."/>
            <person name="Brzon O."/>
            <person name="Soukal P."/>
            <person name="Eme L."/>
            <person name="Dacks J.B."/>
            <person name="Karnkowska A."/>
            <person name="Elias M."/>
            <person name="Hampl V."/>
        </authorList>
    </citation>
    <scope>NUCLEOTIDE SEQUENCE</scope>
    <source>
        <strain evidence="9">RCP-MX</strain>
    </source>
</reference>
<dbReference type="SUPFAM" id="SSF140111">
    <property type="entry name" value="Endosomal sorting complex assembly domain"/>
    <property type="match status" value="1"/>
</dbReference>
<dbReference type="InterPro" id="IPR037206">
    <property type="entry name" value="VPS28_C_sf"/>
</dbReference>
<dbReference type="SUPFAM" id="SSF140427">
    <property type="entry name" value="VPS28 C-terminal domain-like"/>
    <property type="match status" value="1"/>
</dbReference>
<dbReference type="PROSITE" id="PS51310">
    <property type="entry name" value="VPS28_C"/>
    <property type="match status" value="1"/>
</dbReference>
<sequence>MASLSSVDLSSLVESVADREKLDHLSELYSLIIVVDQLEKAYVSDAIPAEEYTPLCSKFIGQYKMLQGILHFTNEDVIRFMREYKLECRAAANRLLTTGVPATTEHAAVDGSKLRDKKHIFETVQFFITAMDSIRLGMVACDQLHPLLADLMTALNKVDLPPEYDGKARVAKWLQILNGMHAKDELNPDQTRELNFDLDTAFQALHNALS</sequence>
<dbReference type="PIRSF" id="PIRSF017535">
    <property type="entry name" value="VPS28"/>
    <property type="match status" value="1"/>
</dbReference>
<dbReference type="InterPro" id="IPR007143">
    <property type="entry name" value="Vps28"/>
</dbReference>
<keyword evidence="2 5" id="KW-0813">Transport</keyword>
<keyword evidence="10" id="KW-1185">Reference proteome</keyword>
<evidence type="ECO:0000259" key="7">
    <source>
        <dbReference type="PROSITE" id="PS51310"/>
    </source>
</evidence>
<dbReference type="InterPro" id="IPR017899">
    <property type="entry name" value="VPS28_C"/>
</dbReference>
<organism evidence="9 10">
    <name type="scientific">Paratrimastix pyriformis</name>
    <dbReference type="NCBI Taxonomy" id="342808"/>
    <lineage>
        <taxon>Eukaryota</taxon>
        <taxon>Metamonada</taxon>
        <taxon>Preaxostyla</taxon>
        <taxon>Paratrimastigidae</taxon>
        <taxon>Paratrimastix</taxon>
    </lineage>
</organism>
<comment type="function">
    <text evidence="5">Component of the ESCRT-I complex (endosomal sorting complex required for transport I), a regulator of vesicular trafficking process.</text>
</comment>
<comment type="caution">
    <text evidence="9">The sequence shown here is derived from an EMBL/GenBank/DDBJ whole genome shotgun (WGS) entry which is preliminary data.</text>
</comment>
<dbReference type="Pfam" id="PF03997">
    <property type="entry name" value="VPS28"/>
    <property type="match status" value="1"/>
</dbReference>
<dbReference type="Proteomes" id="UP001141327">
    <property type="component" value="Unassembled WGS sequence"/>
</dbReference>
<dbReference type="InterPro" id="IPR038358">
    <property type="entry name" value="VPS28_N_sf"/>
</dbReference>
<comment type="similarity">
    <text evidence="5 6">Belongs to the VPS28 family.</text>
</comment>
<dbReference type="PANTHER" id="PTHR12937:SF0">
    <property type="entry name" value="VACUOLAR PROTEIN SORTING-ASSOCIATED PROTEIN 28 HOMOLOG"/>
    <property type="match status" value="1"/>
</dbReference>
<keyword evidence="3 5" id="KW-0967">Endosome</keyword>